<dbReference type="STRING" id="573508.A0A1E3BR20"/>
<feature type="compositionally biased region" description="Polar residues" evidence="3">
    <location>
        <begin position="410"/>
        <end position="433"/>
    </location>
</feature>
<feature type="region of interest" description="Disordered" evidence="3">
    <location>
        <begin position="1097"/>
        <end position="1225"/>
    </location>
</feature>
<feature type="region of interest" description="Disordered" evidence="3">
    <location>
        <begin position="613"/>
        <end position="639"/>
    </location>
</feature>
<accession>A0A1E3BR20</accession>
<dbReference type="Pfam" id="PF05397">
    <property type="entry name" value="Med15_fungi"/>
    <property type="match status" value="1"/>
</dbReference>
<comment type="caution">
    <text evidence="5">The sequence shown here is derived from an EMBL/GenBank/DDBJ whole genome shotgun (WGS) entry which is preliminary data.</text>
</comment>
<feature type="region of interest" description="Disordered" evidence="3">
    <location>
        <begin position="728"/>
        <end position="772"/>
    </location>
</feature>
<dbReference type="InterPro" id="IPR008626">
    <property type="entry name" value="Mediator_Med15_fun"/>
</dbReference>
<evidence type="ECO:0000256" key="3">
    <source>
        <dbReference type="SAM" id="MobiDB-lite"/>
    </source>
</evidence>
<organism evidence="5 6">
    <name type="scientific">Aspergillus cristatus</name>
    <name type="common">Chinese Fuzhuan brick tea-fermentation fungus</name>
    <name type="synonym">Eurotium cristatum</name>
    <dbReference type="NCBI Taxonomy" id="573508"/>
    <lineage>
        <taxon>Eukaryota</taxon>
        <taxon>Fungi</taxon>
        <taxon>Dikarya</taxon>
        <taxon>Ascomycota</taxon>
        <taxon>Pezizomycotina</taxon>
        <taxon>Eurotiomycetes</taxon>
        <taxon>Eurotiomycetidae</taxon>
        <taxon>Eurotiales</taxon>
        <taxon>Aspergillaceae</taxon>
        <taxon>Aspergillus</taxon>
        <taxon>Aspergillus subgen. Aspergillus</taxon>
    </lineage>
</organism>
<feature type="domain" description="Mediator complex subunit 15 KIX" evidence="4">
    <location>
        <begin position="45"/>
        <end position="118"/>
    </location>
</feature>
<dbReference type="EMBL" id="JXNT01000001">
    <property type="protein sequence ID" value="ODM23412.1"/>
    <property type="molecule type" value="Genomic_DNA"/>
</dbReference>
<feature type="compositionally biased region" description="Low complexity" evidence="3">
    <location>
        <begin position="1148"/>
        <end position="1158"/>
    </location>
</feature>
<feature type="region of interest" description="Disordered" evidence="3">
    <location>
        <begin position="1425"/>
        <end position="1451"/>
    </location>
</feature>
<dbReference type="GO" id="GO:0003712">
    <property type="term" value="F:transcription coregulator activity"/>
    <property type="evidence" value="ECO:0007669"/>
    <property type="project" value="InterPro"/>
</dbReference>
<feature type="compositionally biased region" description="Polar residues" evidence="3">
    <location>
        <begin position="1330"/>
        <end position="1341"/>
    </location>
</feature>
<feature type="region of interest" description="Disordered" evidence="3">
    <location>
        <begin position="827"/>
        <end position="935"/>
    </location>
</feature>
<feature type="region of interest" description="Disordered" evidence="3">
    <location>
        <begin position="125"/>
        <end position="230"/>
    </location>
</feature>
<feature type="compositionally biased region" description="Polar residues" evidence="3">
    <location>
        <begin position="1209"/>
        <end position="1222"/>
    </location>
</feature>
<gene>
    <name evidence="5" type="ORF">SI65_01001</name>
</gene>
<feature type="compositionally biased region" description="Low complexity" evidence="3">
    <location>
        <begin position="136"/>
        <end position="147"/>
    </location>
</feature>
<feature type="compositionally biased region" description="Low complexity" evidence="3">
    <location>
        <begin position="1306"/>
        <end position="1321"/>
    </location>
</feature>
<reference evidence="5 6" key="1">
    <citation type="journal article" date="2016" name="BMC Genomics">
        <title>Comparative genomic and transcriptomic analyses of the Fuzhuan brick tea-fermentation fungus Aspergillus cristatus.</title>
        <authorList>
            <person name="Ge Y."/>
            <person name="Wang Y."/>
            <person name="Liu Y."/>
            <person name="Tan Y."/>
            <person name="Ren X."/>
            <person name="Zhang X."/>
            <person name="Hyde K.D."/>
            <person name="Liu Y."/>
            <person name="Liu Z."/>
        </authorList>
    </citation>
    <scope>NUCLEOTIDE SEQUENCE [LARGE SCALE GENOMIC DNA]</scope>
    <source>
        <strain evidence="5 6">GZAAS20.1005</strain>
    </source>
</reference>
<comment type="subcellular location">
    <subcellularLocation>
        <location evidence="1">Nucleus</location>
    </subcellularLocation>
</comment>
<dbReference type="GO" id="GO:0006357">
    <property type="term" value="P:regulation of transcription by RNA polymerase II"/>
    <property type="evidence" value="ECO:0007669"/>
    <property type="project" value="InterPro"/>
</dbReference>
<keyword evidence="6" id="KW-1185">Reference proteome</keyword>
<keyword evidence="2" id="KW-0539">Nucleus</keyword>
<evidence type="ECO:0000313" key="6">
    <source>
        <dbReference type="Proteomes" id="UP000094569"/>
    </source>
</evidence>
<evidence type="ECO:0000256" key="2">
    <source>
        <dbReference type="ARBA" id="ARBA00023242"/>
    </source>
</evidence>
<feature type="compositionally biased region" description="Low complexity" evidence="3">
    <location>
        <begin position="168"/>
        <end position="210"/>
    </location>
</feature>
<feature type="compositionally biased region" description="Pro residues" evidence="3">
    <location>
        <begin position="836"/>
        <end position="846"/>
    </location>
</feature>
<feature type="region of interest" description="Disordered" evidence="3">
    <location>
        <begin position="354"/>
        <end position="439"/>
    </location>
</feature>
<protein>
    <recommendedName>
        <fullName evidence="4">Mediator complex subunit 15 KIX domain-containing protein</fullName>
    </recommendedName>
</protein>
<dbReference type="VEuPathDB" id="FungiDB:SI65_01001"/>
<sequence>MNPANFPNVGGAMPGGANPQMPNNENAVIFNHAVKALQAQLPFSGWKAEVRIQERAIKVFQILSSLRLLQPQINVAQAAHAALTFEQKALREANQRTEYDKACNEKLAHIRDTRARQAAVLQNGIMPPGVGQNQVPGSMPPQMSRPMQPSPIPNPEQVTMGMNDPNHRAALQQRQQQQQQSQAMLQQQQQQQQSQQQPQPQPQQPQRAQRPGANVSLPDDLGSLTPQEHEQVRRHAQQIMSMTSQEELEKIKLNLQNMTPEQKQFIAKKQMDPLSYFFRCQAVNNLRRHKQRNMAHGPNAANNPMTGDLMTAQQRQMYQSMMNLQRNSTFPGHAQPNLDPSSFIGNVENIQGQQADGLRSQEEGQLVVPASSSQMNQPRFPPPQNVFQAGQPLDQGGQAGMNGAGISPQFLPQSQLQNPQAVQQDRSQHATPSRAQAQVQAQAQAVRMQAAQKAQIAMAQAGQGNPQLQQQMAQQSPAMPMLNRPMPPGQMSPTQVAAQARPPSRPQSMGQHPAGVHPHPGQPGIQGRPQIPANLPPQVQAQLARMTPDQLNAFLNAQRRRAQQNNQALAQANAALQQPMQQSLSQPGQGQPMVNSQMDNNQALRASLGLQQQLPNMGGGQMQNQMSQQMSAQQQQQQQRQHLYQIHLLHQQSNGLEMTPDQIKEMDGLPFPPALIGNSQTSPVPKHVKTWGQLKQWAAENPQVMGGVDPNKLITVQKYHLAQIVAQGKRNGQNPDQAGQGHGAPMSASGRNQYEQHFPGGAQGQLPMSVPPVTPQEVQMARHRLGVQVQNYTDEQLRDVLFRSRLNKLQAARARAMQTYAAQNVNQGQLAQPAQPAQPIPQPPAIAPQGTPQAKPQPQPAQQTPQANQHAQAAKAQNATPGKGPTKGAAAKQPPKRKSNAEESLEGQNPPGLMPTQTAAPQVPSVPGAPPRPNLNFTREQLAAMTPQQREKAEAYIRRQQSQNRTPINRAAAEEAWNNLPENIKQLYNDISRTVPFGDPIPLPPEQKAVMSQQLRDCIDMLSRMDTLVQWFAKVPNQEKNVRSLLGMRIQLLRQFKQVPEWTLNDELTLSPERLTGCIGYIKRLFTAMIQRVNLQQQHQPAGMRPNMPQGPAPTVPPANQNNTPALNASNLQQLQQQEEALQRARRASSQAASGVAPGVPPAPFGAPSPQGVPHAYGPGSMPPEKLKLPPAKRRKHSHAGVPPGQAPTPGTASSKTPTGKPTASAAFKCSVPECQHHYHGFASQSTLDKHIEENHKAEQNIEDPLEFAIESMRGSLVKEEKPEPKKGVTAEAPTAPGKHEVKPEGVTPVTTGTTPMGRVPSHIGLKSASPASNQQMTPRPSSGKVPAAAAAAAMKSTVSKEAKKEAAKVEPFGMEATAKDPWADSTISLEAIHDAFMDFGNEGLPGLGVDPMDEFLNSEMFTTAQSKDTPESVETGAGTQTPKDGELSKDEEMNVKIGSDPDENWIPADWVYLPSRFDDGFMLNEPSDFDWESIDRKEADLNDDTGIAIYAM</sequence>
<feature type="compositionally biased region" description="Low complexity" evidence="3">
    <location>
        <begin position="1126"/>
        <end position="1140"/>
    </location>
</feature>
<dbReference type="InterPro" id="IPR036546">
    <property type="entry name" value="MED15_KIX"/>
</dbReference>
<dbReference type="GO" id="GO:0016592">
    <property type="term" value="C:mediator complex"/>
    <property type="evidence" value="ECO:0007669"/>
    <property type="project" value="InterPro"/>
</dbReference>
<evidence type="ECO:0000256" key="1">
    <source>
        <dbReference type="ARBA" id="ARBA00004123"/>
    </source>
</evidence>
<feature type="region of interest" description="Disordered" evidence="3">
    <location>
        <begin position="560"/>
        <end position="596"/>
    </location>
</feature>
<name>A0A1E3BR20_ASPCR</name>
<dbReference type="OrthoDB" id="3918840at2759"/>
<feature type="region of interest" description="Disordered" evidence="3">
    <location>
        <begin position="461"/>
        <end position="534"/>
    </location>
</feature>
<feature type="compositionally biased region" description="Basic and acidic residues" evidence="3">
    <location>
        <begin position="1278"/>
        <end position="1289"/>
    </location>
</feature>
<dbReference type="Pfam" id="PF16987">
    <property type="entry name" value="KIX_2"/>
    <property type="match status" value="1"/>
</dbReference>
<feature type="compositionally biased region" description="Low complexity" evidence="3">
    <location>
        <begin position="563"/>
        <end position="593"/>
    </location>
</feature>
<evidence type="ECO:0000259" key="4">
    <source>
        <dbReference type="Pfam" id="PF16987"/>
    </source>
</evidence>
<dbReference type="Proteomes" id="UP000094569">
    <property type="component" value="Unassembled WGS sequence"/>
</dbReference>
<feature type="compositionally biased region" description="Low complexity" evidence="3">
    <location>
        <begin position="847"/>
        <end position="879"/>
    </location>
</feature>
<feature type="region of interest" description="Disordered" evidence="3">
    <location>
        <begin position="1"/>
        <end position="20"/>
    </location>
</feature>
<feature type="compositionally biased region" description="Low complexity" evidence="3">
    <location>
        <begin position="461"/>
        <end position="482"/>
    </location>
</feature>
<feature type="region of interest" description="Disordered" evidence="3">
    <location>
        <begin position="1278"/>
        <end position="1350"/>
    </location>
</feature>
<proteinExistence type="predicted"/>
<evidence type="ECO:0000313" key="5">
    <source>
        <dbReference type="EMBL" id="ODM23412.1"/>
    </source>
</evidence>